<evidence type="ECO:0000256" key="1">
    <source>
        <dbReference type="SAM" id="Phobius"/>
    </source>
</evidence>
<feature type="transmembrane region" description="Helical" evidence="1">
    <location>
        <begin position="638"/>
        <end position="659"/>
    </location>
</feature>
<keyword evidence="2" id="KW-0732">Signal</keyword>
<evidence type="ECO:0000313" key="4">
    <source>
        <dbReference type="EMBL" id="KOC66018.1"/>
    </source>
</evidence>
<evidence type="ECO:0000259" key="3">
    <source>
        <dbReference type="SMART" id="SM00703"/>
    </source>
</evidence>
<dbReference type="InterPro" id="IPR052728">
    <property type="entry name" value="O2_lipid_transport_reg"/>
</dbReference>
<evidence type="ECO:0000256" key="2">
    <source>
        <dbReference type="SAM" id="SignalP"/>
    </source>
</evidence>
<dbReference type="PANTHER" id="PTHR11161:SF72">
    <property type="entry name" value="FI21449P1"/>
    <property type="match status" value="1"/>
</dbReference>
<feature type="transmembrane region" description="Helical" evidence="1">
    <location>
        <begin position="564"/>
        <end position="588"/>
    </location>
</feature>
<feature type="chain" id="PRO_5005575019" evidence="2">
    <location>
        <begin position="21"/>
        <end position="709"/>
    </location>
</feature>
<keyword evidence="5" id="KW-1185">Reference proteome</keyword>
<feature type="transmembrane region" description="Helical" evidence="1">
    <location>
        <begin position="491"/>
        <end position="514"/>
    </location>
</feature>
<gene>
    <name evidence="4" type="ORF">WH47_12817</name>
</gene>
<sequence length="709" mass="82430">MDHTNISLFLLLLFSASIQAAVRNQQTMMETLPAYAMAVNNNVLNTSRCQEEMEQFREAVDRGVVWSLRMLDTSGEPGTGFMGGNNYWLGDRLQCKYLTSNVTLILSEKALKNNSRFRDPEKEFPPFELNFFSARFRHNSTMQYHIEIGDENQIILGLCLPASCTGQELGKMLQKVFDDRTLLVGRLYSADFRQIEIYDMKDDSEWLLNGKMIVIILILVLLFCTVLVGTLYDIIIYQSRLQRKRQFLTFENNNTSEMKNDMEEKRDIDHEESGLSELKPENRMEEVLVTFSAYSNIQQIFKIERHTEGVSSIHGMKFFGMVWIILGHTIFYENFIAANRSVGYIMSQSIMSQLAGNAPFSVDTYFFISGFLLTLMFLKSRLKDNKPVRLRTQVHQFCFSLIKRYIRLSPAYFTVILISILNFSWYEKTATISYFEPIQDRCSKYWWRNIFYMNNFYDWDELSWSWYLSNDMQFFIFGSILLLLSVTHFYAALGLGIVSIISSIIMNVYTVYSISYVPTLDTYYANLSWLYVRPWIRIPPYLIGMATAHLLVKWNYKLHLPRKVLALCWIIGATCNCSAIFVILNHYWPITLSILYVTFSRIIWAFGISWVIVACCTDNAGVVNKFLSLRMWIPLSRLTYCAYLLNPFLIISMSLFSNYVTFIDVLATGTVFLGVLTVSYVCAMILSLTTEVPFILMLRLLANRDRRRK</sequence>
<feature type="signal peptide" evidence="2">
    <location>
        <begin position="1"/>
        <end position="20"/>
    </location>
</feature>
<feature type="transmembrane region" description="Helical" evidence="1">
    <location>
        <begin position="318"/>
        <end position="338"/>
    </location>
</feature>
<feature type="transmembrane region" description="Helical" evidence="1">
    <location>
        <begin position="534"/>
        <end position="552"/>
    </location>
</feature>
<evidence type="ECO:0000313" key="5">
    <source>
        <dbReference type="Proteomes" id="UP000053825"/>
    </source>
</evidence>
<dbReference type="Pfam" id="PF20146">
    <property type="entry name" value="NRF"/>
    <property type="match status" value="1"/>
</dbReference>
<dbReference type="OrthoDB" id="207378at2759"/>
<feature type="transmembrane region" description="Helical" evidence="1">
    <location>
        <begin position="358"/>
        <end position="378"/>
    </location>
</feature>
<feature type="transmembrane region" description="Helical" evidence="1">
    <location>
        <begin position="212"/>
        <end position="235"/>
    </location>
</feature>
<dbReference type="InterPro" id="IPR002656">
    <property type="entry name" value="Acyl_transf_3_dom"/>
</dbReference>
<dbReference type="Pfam" id="PF01757">
    <property type="entry name" value="Acyl_transf_3"/>
    <property type="match status" value="1"/>
</dbReference>
<keyword evidence="1" id="KW-1133">Transmembrane helix</keyword>
<dbReference type="EMBL" id="KQ414654">
    <property type="protein sequence ID" value="KOC66018.1"/>
    <property type="molecule type" value="Genomic_DNA"/>
</dbReference>
<dbReference type="PANTHER" id="PTHR11161">
    <property type="entry name" value="O-ACYLTRANSFERASE"/>
    <property type="match status" value="1"/>
</dbReference>
<dbReference type="InterPro" id="IPR006621">
    <property type="entry name" value="Nose-resist-to-fluoxetine_N"/>
</dbReference>
<feature type="transmembrane region" description="Helical" evidence="1">
    <location>
        <begin position="671"/>
        <end position="701"/>
    </location>
</feature>
<feature type="transmembrane region" description="Helical" evidence="1">
    <location>
        <begin position="405"/>
        <end position="426"/>
    </location>
</feature>
<keyword evidence="1" id="KW-0812">Transmembrane</keyword>
<protein>
    <submittedName>
        <fullName evidence="4">Nose resistant to fluoxetine protein 6</fullName>
    </submittedName>
</protein>
<reference evidence="4 5" key="1">
    <citation type="submission" date="2015-07" db="EMBL/GenBank/DDBJ databases">
        <title>The genome of Habropoda laboriosa.</title>
        <authorList>
            <person name="Pan H."/>
            <person name="Kapheim K."/>
        </authorList>
    </citation>
    <scope>NUCLEOTIDE SEQUENCE [LARGE SCALE GENOMIC DNA]</scope>
    <source>
        <strain evidence="4">0110345459</strain>
    </source>
</reference>
<dbReference type="GO" id="GO:0016747">
    <property type="term" value="F:acyltransferase activity, transferring groups other than amino-acyl groups"/>
    <property type="evidence" value="ECO:0007669"/>
    <property type="project" value="InterPro"/>
</dbReference>
<organism evidence="4 5">
    <name type="scientific">Habropoda laboriosa</name>
    <dbReference type="NCBI Taxonomy" id="597456"/>
    <lineage>
        <taxon>Eukaryota</taxon>
        <taxon>Metazoa</taxon>
        <taxon>Ecdysozoa</taxon>
        <taxon>Arthropoda</taxon>
        <taxon>Hexapoda</taxon>
        <taxon>Insecta</taxon>
        <taxon>Pterygota</taxon>
        <taxon>Neoptera</taxon>
        <taxon>Endopterygota</taxon>
        <taxon>Hymenoptera</taxon>
        <taxon>Apocrita</taxon>
        <taxon>Aculeata</taxon>
        <taxon>Apoidea</taxon>
        <taxon>Anthophila</taxon>
        <taxon>Apidae</taxon>
        <taxon>Habropoda</taxon>
    </lineage>
</organism>
<proteinExistence type="predicted"/>
<dbReference type="SMART" id="SM00703">
    <property type="entry name" value="NRF"/>
    <property type="match status" value="1"/>
</dbReference>
<keyword evidence="1" id="KW-0472">Membrane</keyword>
<dbReference type="AlphaFoldDB" id="A0A0L7R592"/>
<dbReference type="Proteomes" id="UP000053825">
    <property type="component" value="Unassembled WGS sequence"/>
</dbReference>
<accession>A0A0L7R592</accession>
<name>A0A0L7R592_9HYME</name>
<feature type="transmembrane region" description="Helical" evidence="1">
    <location>
        <begin position="594"/>
        <end position="617"/>
    </location>
</feature>
<feature type="domain" description="Nose resistant-to-fluoxetine protein N-terminal" evidence="3">
    <location>
        <begin position="46"/>
        <end position="201"/>
    </location>
</feature>